<dbReference type="SUPFAM" id="SSF54534">
    <property type="entry name" value="FKBP-like"/>
    <property type="match status" value="1"/>
</dbReference>
<evidence type="ECO:0000256" key="5">
    <source>
        <dbReference type="ARBA" id="ARBA00023163"/>
    </source>
</evidence>
<dbReference type="Pfam" id="PF01272">
    <property type="entry name" value="GreA_GreB"/>
    <property type="match status" value="1"/>
</dbReference>
<feature type="domain" description="Transcription elongation factor GreA/GreB C-terminal" evidence="10">
    <location>
        <begin position="81"/>
        <end position="152"/>
    </location>
</feature>
<evidence type="ECO:0000256" key="4">
    <source>
        <dbReference type="ARBA" id="ARBA00023125"/>
    </source>
</evidence>
<dbReference type="InterPro" id="IPR028624">
    <property type="entry name" value="Tscrpt_elong_fac_GreA/B"/>
</dbReference>
<reference evidence="12" key="1">
    <citation type="submission" date="2020-04" db="EMBL/GenBank/DDBJ databases">
        <authorList>
            <person name="Zhang T."/>
        </authorList>
    </citation>
    <scope>NUCLEOTIDE SEQUENCE</scope>
    <source>
        <strain evidence="12">HKST-UBA03</strain>
    </source>
</reference>
<sequence>MADYTLTKEGYEKLKEEYKYLSEVERPNVLKQMSDARELGDLRENGAYHAARHRLSIVQGRLEELKNVLDNVEIVESTSDDGIIGIGSTVTVFTAGIEREFIIVGEQEADLATGRISSESPIGQALVGSREGEKISFNAPKGVVEYTIVTVK</sequence>
<dbReference type="EMBL" id="JAGQKZ010000001">
    <property type="protein sequence ID" value="MCA9391612.1"/>
    <property type="molecule type" value="Genomic_DNA"/>
</dbReference>
<dbReference type="Gene3D" id="1.10.287.180">
    <property type="entry name" value="Transcription elongation factor, GreA/GreB, N-terminal domain"/>
    <property type="match status" value="1"/>
</dbReference>
<evidence type="ECO:0000256" key="9">
    <source>
        <dbReference type="RuleBase" id="RU000556"/>
    </source>
</evidence>
<dbReference type="GO" id="GO:0006354">
    <property type="term" value="P:DNA-templated transcription elongation"/>
    <property type="evidence" value="ECO:0007669"/>
    <property type="project" value="TreeGrafter"/>
</dbReference>
<gene>
    <name evidence="8 12" type="primary">greA</name>
    <name evidence="12" type="ORF">KC614_00215</name>
</gene>
<dbReference type="AlphaFoldDB" id="A0A955LJX1"/>
<proteinExistence type="inferred from homology"/>
<evidence type="ECO:0000259" key="11">
    <source>
        <dbReference type="Pfam" id="PF03449"/>
    </source>
</evidence>
<keyword evidence="12" id="KW-0648">Protein biosynthesis</keyword>
<dbReference type="NCBIfam" id="TIGR01462">
    <property type="entry name" value="greA"/>
    <property type="match status" value="1"/>
</dbReference>
<dbReference type="PIRSF" id="PIRSF006092">
    <property type="entry name" value="GreA_GreB"/>
    <property type="match status" value="1"/>
</dbReference>
<dbReference type="InterPro" id="IPR036805">
    <property type="entry name" value="Tscrpt_elong_fac_GreA/B_N_sf"/>
</dbReference>
<dbReference type="HAMAP" id="MF_00105">
    <property type="entry name" value="GreA_GreB"/>
    <property type="match status" value="1"/>
</dbReference>
<organism evidence="12 13">
    <name type="scientific">candidate division WWE3 bacterium</name>
    <dbReference type="NCBI Taxonomy" id="2053526"/>
    <lineage>
        <taxon>Bacteria</taxon>
        <taxon>Katanobacteria</taxon>
    </lineage>
</organism>
<dbReference type="GO" id="GO:0003677">
    <property type="term" value="F:DNA binding"/>
    <property type="evidence" value="ECO:0007669"/>
    <property type="project" value="UniProtKB-UniRule"/>
</dbReference>
<evidence type="ECO:0000256" key="1">
    <source>
        <dbReference type="ARBA" id="ARBA00008213"/>
    </source>
</evidence>
<accession>A0A955LJX1</accession>
<keyword evidence="5 8" id="KW-0804">Transcription</keyword>
<dbReference type="NCBIfam" id="NF001263">
    <property type="entry name" value="PRK00226.1-4"/>
    <property type="match status" value="1"/>
</dbReference>
<evidence type="ECO:0000256" key="8">
    <source>
        <dbReference type="HAMAP-Rule" id="MF_00105"/>
    </source>
</evidence>
<evidence type="ECO:0000259" key="10">
    <source>
        <dbReference type="Pfam" id="PF01272"/>
    </source>
</evidence>
<dbReference type="GO" id="GO:0070063">
    <property type="term" value="F:RNA polymerase binding"/>
    <property type="evidence" value="ECO:0007669"/>
    <property type="project" value="InterPro"/>
</dbReference>
<evidence type="ECO:0000313" key="13">
    <source>
        <dbReference type="Proteomes" id="UP000751518"/>
    </source>
</evidence>
<dbReference type="GO" id="GO:0003746">
    <property type="term" value="F:translation elongation factor activity"/>
    <property type="evidence" value="ECO:0007669"/>
    <property type="project" value="UniProtKB-KW"/>
</dbReference>
<dbReference type="Gene3D" id="3.10.50.30">
    <property type="entry name" value="Transcription elongation factor, GreA/GreB, C-terminal domain"/>
    <property type="match status" value="1"/>
</dbReference>
<dbReference type="SUPFAM" id="SSF46557">
    <property type="entry name" value="GreA transcript cleavage protein, N-terminal domain"/>
    <property type="match status" value="1"/>
</dbReference>
<dbReference type="PANTHER" id="PTHR30437">
    <property type="entry name" value="TRANSCRIPTION ELONGATION FACTOR GREA"/>
    <property type="match status" value="1"/>
</dbReference>
<dbReference type="InterPro" id="IPR006359">
    <property type="entry name" value="Tscrpt_elong_fac_GreA"/>
</dbReference>
<dbReference type="InterPro" id="IPR022691">
    <property type="entry name" value="Tscrpt_elong_fac_GreA/B_N"/>
</dbReference>
<comment type="caution">
    <text evidence="12">The sequence shown here is derived from an EMBL/GenBank/DDBJ whole genome shotgun (WGS) entry which is preliminary data.</text>
</comment>
<evidence type="ECO:0000313" key="12">
    <source>
        <dbReference type="EMBL" id="MCA9391612.1"/>
    </source>
</evidence>
<feature type="domain" description="Transcription elongation factor GreA/GreB N-terminal" evidence="11">
    <location>
        <begin position="5"/>
        <end position="74"/>
    </location>
</feature>
<dbReference type="InterPro" id="IPR023459">
    <property type="entry name" value="Tscrpt_elong_fac_GreA/B_fam"/>
</dbReference>
<name>A0A955LJX1_UNCKA</name>
<keyword evidence="4 8" id="KW-0238">DNA-binding</keyword>
<dbReference type="Pfam" id="PF03449">
    <property type="entry name" value="GreA_GreB_N"/>
    <property type="match status" value="1"/>
</dbReference>
<dbReference type="GO" id="GO:0032784">
    <property type="term" value="P:regulation of DNA-templated transcription elongation"/>
    <property type="evidence" value="ECO:0007669"/>
    <property type="project" value="UniProtKB-UniRule"/>
</dbReference>
<reference evidence="12" key="2">
    <citation type="journal article" date="2021" name="Microbiome">
        <title>Successional dynamics and alternative stable states in a saline activated sludge microbial community over 9 years.</title>
        <authorList>
            <person name="Wang Y."/>
            <person name="Ye J."/>
            <person name="Ju F."/>
            <person name="Liu L."/>
            <person name="Boyd J.A."/>
            <person name="Deng Y."/>
            <person name="Parks D.H."/>
            <person name="Jiang X."/>
            <person name="Yin X."/>
            <person name="Woodcroft B.J."/>
            <person name="Tyson G.W."/>
            <person name="Hugenholtz P."/>
            <person name="Polz M.F."/>
            <person name="Zhang T."/>
        </authorList>
    </citation>
    <scope>NUCLEOTIDE SEQUENCE</scope>
    <source>
        <strain evidence="12">HKST-UBA03</strain>
    </source>
</reference>
<dbReference type="PANTHER" id="PTHR30437:SF4">
    <property type="entry name" value="TRANSCRIPTION ELONGATION FACTOR GREA"/>
    <property type="match status" value="1"/>
</dbReference>
<dbReference type="FunFam" id="1.10.287.180:FF:000001">
    <property type="entry name" value="Transcription elongation factor GreA"/>
    <property type="match status" value="1"/>
</dbReference>
<dbReference type="InterPro" id="IPR036953">
    <property type="entry name" value="GreA/GreB_C_sf"/>
</dbReference>
<dbReference type="InterPro" id="IPR001437">
    <property type="entry name" value="Tscrpt_elong_fac_GreA/B_C"/>
</dbReference>
<evidence type="ECO:0000256" key="2">
    <source>
        <dbReference type="ARBA" id="ARBA00013729"/>
    </source>
</evidence>
<comment type="function">
    <text evidence="6 8 9">Necessary for efficient RNA polymerase transcription elongation past template-encoded arresting sites. The arresting sites in DNA have the property of trapping a certain fraction of elongating RNA polymerases that pass through, resulting in locked ternary complexes. Cleavage of the nascent transcript by cleavage factors such as GreA or GreB allows the resumption of elongation from the new 3'terminus. GreA releases sequences of 2 to 3 nucleotides.</text>
</comment>
<evidence type="ECO:0000256" key="3">
    <source>
        <dbReference type="ARBA" id="ARBA00023015"/>
    </source>
</evidence>
<keyword evidence="12" id="KW-0251">Elongation factor</keyword>
<protein>
    <recommendedName>
        <fullName evidence="2 8">Transcription elongation factor GreA</fullName>
    </recommendedName>
    <alternativeName>
        <fullName evidence="7 8">Transcript cleavage factor GreA</fullName>
    </alternativeName>
</protein>
<comment type="similarity">
    <text evidence="1 8 9">Belongs to the GreA/GreB family.</text>
</comment>
<dbReference type="InterPro" id="IPR018151">
    <property type="entry name" value="TF_GreA/GreB_CS"/>
</dbReference>
<evidence type="ECO:0000256" key="6">
    <source>
        <dbReference type="ARBA" id="ARBA00024916"/>
    </source>
</evidence>
<dbReference type="Proteomes" id="UP000751518">
    <property type="component" value="Unassembled WGS sequence"/>
</dbReference>
<evidence type="ECO:0000256" key="7">
    <source>
        <dbReference type="ARBA" id="ARBA00030776"/>
    </source>
</evidence>
<dbReference type="PROSITE" id="PS00830">
    <property type="entry name" value="GREAB_2"/>
    <property type="match status" value="1"/>
</dbReference>
<keyword evidence="3 8" id="KW-0805">Transcription regulation</keyword>